<proteinExistence type="predicted"/>
<comment type="caution">
    <text evidence="1">The sequence shown here is derived from an EMBL/GenBank/DDBJ whole genome shotgun (WGS) entry which is preliminary data.</text>
</comment>
<dbReference type="Proteomes" id="UP000262954">
    <property type="component" value="Unassembled WGS sequence"/>
</dbReference>
<evidence type="ECO:0000313" key="2">
    <source>
        <dbReference type="Proteomes" id="UP000262954"/>
    </source>
</evidence>
<sequence length="78" mass="9178">MQLNVNILNFGNLLNNSWGQTKNIAASNWRGDIALQKKRDRKQTYVFYEYTGKNTKKRYAIPKRPPDKTLQIIVDKHI</sequence>
<accession>A0A354M378</accession>
<dbReference type="EMBL" id="DNWC01000104">
    <property type="protein sequence ID" value="HBJ08967.1"/>
    <property type="molecule type" value="Genomic_DNA"/>
</dbReference>
<evidence type="ECO:0000313" key="1">
    <source>
        <dbReference type="EMBL" id="HBJ08967.1"/>
    </source>
</evidence>
<name>A0A354M378_9BACT</name>
<reference evidence="1 2" key="1">
    <citation type="journal article" date="2018" name="Nat. Biotechnol.">
        <title>A standardized bacterial taxonomy based on genome phylogeny substantially revises the tree of life.</title>
        <authorList>
            <person name="Parks D.H."/>
            <person name="Chuvochina M."/>
            <person name="Waite D.W."/>
            <person name="Rinke C."/>
            <person name="Skarshewski A."/>
            <person name="Chaumeil P.A."/>
            <person name="Hugenholtz P."/>
        </authorList>
    </citation>
    <scope>NUCLEOTIDE SEQUENCE [LARGE SCALE GENOMIC DNA]</scope>
    <source>
        <strain evidence="1">UBA11482</strain>
    </source>
</reference>
<dbReference type="AlphaFoldDB" id="A0A354M378"/>
<organism evidence="1 2">
    <name type="scientific">Coprobacter fastidiosus</name>
    <dbReference type="NCBI Taxonomy" id="1099853"/>
    <lineage>
        <taxon>Bacteria</taxon>
        <taxon>Pseudomonadati</taxon>
        <taxon>Bacteroidota</taxon>
        <taxon>Bacteroidia</taxon>
        <taxon>Bacteroidales</taxon>
        <taxon>Barnesiellaceae</taxon>
        <taxon>Coprobacter</taxon>
    </lineage>
</organism>
<protein>
    <submittedName>
        <fullName evidence="1">Uncharacterized protein</fullName>
    </submittedName>
</protein>
<gene>
    <name evidence="1" type="ORF">DDY73_08160</name>
</gene>